<keyword evidence="1" id="KW-1133">Transmembrane helix</keyword>
<feature type="transmembrane region" description="Helical" evidence="1">
    <location>
        <begin position="79"/>
        <end position="102"/>
    </location>
</feature>
<reference evidence="2 3" key="1">
    <citation type="journal article" date="2019" name="Nat. Ecol. Evol.">
        <title>Megaphylogeny resolves global patterns of mushroom evolution.</title>
        <authorList>
            <person name="Varga T."/>
            <person name="Krizsan K."/>
            <person name="Foldi C."/>
            <person name="Dima B."/>
            <person name="Sanchez-Garcia M."/>
            <person name="Sanchez-Ramirez S."/>
            <person name="Szollosi G.J."/>
            <person name="Szarkandi J.G."/>
            <person name="Papp V."/>
            <person name="Albert L."/>
            <person name="Andreopoulos W."/>
            <person name="Angelini C."/>
            <person name="Antonin V."/>
            <person name="Barry K.W."/>
            <person name="Bougher N.L."/>
            <person name="Buchanan P."/>
            <person name="Buyck B."/>
            <person name="Bense V."/>
            <person name="Catcheside P."/>
            <person name="Chovatia M."/>
            <person name="Cooper J."/>
            <person name="Damon W."/>
            <person name="Desjardin D."/>
            <person name="Finy P."/>
            <person name="Geml J."/>
            <person name="Haridas S."/>
            <person name="Hughes K."/>
            <person name="Justo A."/>
            <person name="Karasinski D."/>
            <person name="Kautmanova I."/>
            <person name="Kiss B."/>
            <person name="Kocsube S."/>
            <person name="Kotiranta H."/>
            <person name="LaButti K.M."/>
            <person name="Lechner B.E."/>
            <person name="Liimatainen K."/>
            <person name="Lipzen A."/>
            <person name="Lukacs Z."/>
            <person name="Mihaltcheva S."/>
            <person name="Morgado L.N."/>
            <person name="Niskanen T."/>
            <person name="Noordeloos M.E."/>
            <person name="Ohm R.A."/>
            <person name="Ortiz-Santana B."/>
            <person name="Ovrebo C."/>
            <person name="Racz N."/>
            <person name="Riley R."/>
            <person name="Savchenko A."/>
            <person name="Shiryaev A."/>
            <person name="Soop K."/>
            <person name="Spirin V."/>
            <person name="Szebenyi C."/>
            <person name="Tomsovsky M."/>
            <person name="Tulloss R.E."/>
            <person name="Uehling J."/>
            <person name="Grigoriev I.V."/>
            <person name="Vagvolgyi C."/>
            <person name="Papp T."/>
            <person name="Martin F.M."/>
            <person name="Miettinen O."/>
            <person name="Hibbett D.S."/>
            <person name="Nagy L.G."/>
        </authorList>
    </citation>
    <scope>NUCLEOTIDE SEQUENCE [LARGE SCALE GENOMIC DNA]</scope>
    <source>
        <strain evidence="2 3">CBS 166.37</strain>
    </source>
</reference>
<evidence type="ECO:0000313" key="2">
    <source>
        <dbReference type="EMBL" id="TFK31964.1"/>
    </source>
</evidence>
<sequence length="136" mass="15081">WFIGFTCAFILIFVMLVLGMTVTCAMNTAWQHLKGDILICGLSYGVMLASIIIDIICDLLLVGFPLYRLWCIKLQPAQCCLVLLVFSMSCLTLMAVVVLAIVSYGNFFKGPGALLAWIMMVKIEVSNAVYLIQFVI</sequence>
<dbReference type="STRING" id="68775.A0A5C3LFS2"/>
<dbReference type="EMBL" id="ML213693">
    <property type="protein sequence ID" value="TFK31964.1"/>
    <property type="molecule type" value="Genomic_DNA"/>
</dbReference>
<feature type="transmembrane region" description="Helical" evidence="1">
    <location>
        <begin position="7"/>
        <end position="30"/>
    </location>
</feature>
<gene>
    <name evidence="2" type="ORF">BDQ12DRAFT_617932</name>
</gene>
<proteinExistence type="predicted"/>
<feature type="non-terminal residue" evidence="2">
    <location>
        <position position="1"/>
    </location>
</feature>
<feature type="transmembrane region" description="Helical" evidence="1">
    <location>
        <begin position="114"/>
        <end position="132"/>
    </location>
</feature>
<keyword evidence="1" id="KW-0472">Membrane</keyword>
<accession>A0A5C3LFS2</accession>
<name>A0A5C3LFS2_9AGAR</name>
<evidence type="ECO:0000313" key="3">
    <source>
        <dbReference type="Proteomes" id="UP000308652"/>
    </source>
</evidence>
<dbReference type="Proteomes" id="UP000308652">
    <property type="component" value="Unassembled WGS sequence"/>
</dbReference>
<dbReference type="AlphaFoldDB" id="A0A5C3LFS2"/>
<dbReference type="OrthoDB" id="3229610at2759"/>
<keyword evidence="1" id="KW-0812">Transmembrane</keyword>
<keyword evidence="3" id="KW-1185">Reference proteome</keyword>
<evidence type="ECO:0000256" key="1">
    <source>
        <dbReference type="SAM" id="Phobius"/>
    </source>
</evidence>
<feature type="transmembrane region" description="Helical" evidence="1">
    <location>
        <begin position="42"/>
        <end position="67"/>
    </location>
</feature>
<protein>
    <submittedName>
        <fullName evidence="2">Uncharacterized protein</fullName>
    </submittedName>
</protein>
<organism evidence="2 3">
    <name type="scientific">Crucibulum laeve</name>
    <dbReference type="NCBI Taxonomy" id="68775"/>
    <lineage>
        <taxon>Eukaryota</taxon>
        <taxon>Fungi</taxon>
        <taxon>Dikarya</taxon>
        <taxon>Basidiomycota</taxon>
        <taxon>Agaricomycotina</taxon>
        <taxon>Agaricomycetes</taxon>
        <taxon>Agaricomycetidae</taxon>
        <taxon>Agaricales</taxon>
        <taxon>Agaricineae</taxon>
        <taxon>Nidulariaceae</taxon>
        <taxon>Crucibulum</taxon>
    </lineage>
</organism>